<evidence type="ECO:0000256" key="1">
    <source>
        <dbReference type="SAM" id="MobiDB-lite"/>
    </source>
</evidence>
<name>A0A9N9H6Z0_9GLOM</name>
<feature type="compositionally biased region" description="Basic and acidic residues" evidence="1">
    <location>
        <begin position="72"/>
        <end position="103"/>
    </location>
</feature>
<dbReference type="Proteomes" id="UP000789508">
    <property type="component" value="Unassembled WGS sequence"/>
</dbReference>
<dbReference type="EMBL" id="CAJVPS010010450">
    <property type="protein sequence ID" value="CAG8658102.1"/>
    <property type="molecule type" value="Genomic_DNA"/>
</dbReference>
<proteinExistence type="predicted"/>
<organism evidence="2 3">
    <name type="scientific">Ambispora leptoticha</name>
    <dbReference type="NCBI Taxonomy" id="144679"/>
    <lineage>
        <taxon>Eukaryota</taxon>
        <taxon>Fungi</taxon>
        <taxon>Fungi incertae sedis</taxon>
        <taxon>Mucoromycota</taxon>
        <taxon>Glomeromycotina</taxon>
        <taxon>Glomeromycetes</taxon>
        <taxon>Archaeosporales</taxon>
        <taxon>Ambisporaceae</taxon>
        <taxon>Ambispora</taxon>
    </lineage>
</organism>
<feature type="region of interest" description="Disordered" evidence="1">
    <location>
        <begin position="1"/>
        <end position="103"/>
    </location>
</feature>
<feature type="non-terminal residue" evidence="2">
    <location>
        <position position="103"/>
    </location>
</feature>
<protein>
    <submittedName>
        <fullName evidence="2">14279_t:CDS:1</fullName>
    </submittedName>
</protein>
<evidence type="ECO:0000313" key="3">
    <source>
        <dbReference type="Proteomes" id="UP000789508"/>
    </source>
</evidence>
<gene>
    <name evidence="2" type="ORF">ALEPTO_LOCUS10240</name>
</gene>
<accession>A0A9N9H6Z0</accession>
<sequence>ESIMSKQKTVETIGREPNSAVVFHALPRHDSPADPKDLSREPTKEEHWQDKEHLVHPPTLNDPKGIVGHLQNDWEKEHPKNSAREHEHGGTEESHESPHTESH</sequence>
<evidence type="ECO:0000313" key="2">
    <source>
        <dbReference type="EMBL" id="CAG8658102.1"/>
    </source>
</evidence>
<dbReference type="AlphaFoldDB" id="A0A9N9H6Z0"/>
<feature type="compositionally biased region" description="Basic and acidic residues" evidence="1">
    <location>
        <begin position="27"/>
        <end position="55"/>
    </location>
</feature>
<dbReference type="OrthoDB" id="2384962at2759"/>
<reference evidence="2" key="1">
    <citation type="submission" date="2021-06" db="EMBL/GenBank/DDBJ databases">
        <authorList>
            <person name="Kallberg Y."/>
            <person name="Tangrot J."/>
            <person name="Rosling A."/>
        </authorList>
    </citation>
    <scope>NUCLEOTIDE SEQUENCE</scope>
    <source>
        <strain evidence="2">FL130A</strain>
    </source>
</reference>
<keyword evidence="3" id="KW-1185">Reference proteome</keyword>
<comment type="caution">
    <text evidence="2">The sequence shown here is derived from an EMBL/GenBank/DDBJ whole genome shotgun (WGS) entry which is preliminary data.</text>
</comment>